<sequence length="704" mass="73826">MEATHDADDPTVLAAQMRASWISAPGADGPGSWLLRRDIDLVPLLASRDGLGEARIGRARLLVASTGDVTAYVDDREVCAVRALGPAAAAGAVEDVTELLLPGGARADHVSLALIHVDDRAGRPAVEGGPAVLAALVLDVERGAPGPGTATETLVVGSDGAWWTAPGPIAFAPREDPALRMLELHEAPASGSGLGPRDDLRWTAFGAMHTDAERTWTPAVDRGRHPSLVHPPIVIAPPLVEEYEVEIRDHVMAPGGVQCLDLGETVCIRPLLALPDGARRPVTLWAGPVPGTPPRGGDVRIDTRGQAAVLEAHGTMTGRWLHVHGAPDLDTEGVELPVRTGVLPRPLGVDLSDERVSLLLSDALASLHARCQEQYRGEAGPPLLAQIARTARAALLVGADTWRSERALDAFLATARSVDVGMVVDAIAPDGPRADLDEHTYALPAWVADQAAAGAPPRRAARVIAGIWERLAARVEQGPSPAERMTTAAAALEAIEALGRLARRGGSDTEPFALAARSLREQARETLRAGRASGGRGTWLEARGDAASTPRATAMAVLSGLVDADDLPFALLALRPVLEEGHAADPEGLVRAALLRAGAGREVVDAHREGDDVPPVVLTELVGAVSGMTVDGDRVHVRTPSLPLEAIGLDLPHPRGDIEIRWDCEEGEVVVPEGMHVLVHADGASAPVWYNSGTTAVRRPAPQL</sequence>
<evidence type="ECO:0000313" key="1">
    <source>
        <dbReference type="EMBL" id="SLM87681.1"/>
    </source>
</evidence>
<dbReference type="Gene3D" id="2.60.120.260">
    <property type="entry name" value="Galactose-binding domain-like"/>
    <property type="match status" value="1"/>
</dbReference>
<gene>
    <name evidence="1" type="ORF">FM110_00085</name>
</gene>
<dbReference type="Proteomes" id="UP000195981">
    <property type="component" value="Unassembled WGS sequence"/>
</dbReference>
<dbReference type="OrthoDB" id="5243722at2"/>
<name>A0A1X6WSL3_9MICO</name>
<keyword evidence="2" id="KW-1185">Reference proteome</keyword>
<organism evidence="1 2">
    <name type="scientific">Brachybacterium nesterenkovii</name>
    <dbReference type="NCBI Taxonomy" id="47847"/>
    <lineage>
        <taxon>Bacteria</taxon>
        <taxon>Bacillati</taxon>
        <taxon>Actinomycetota</taxon>
        <taxon>Actinomycetes</taxon>
        <taxon>Micrococcales</taxon>
        <taxon>Dermabacteraceae</taxon>
        <taxon>Brachybacterium</taxon>
    </lineage>
</organism>
<dbReference type="AlphaFoldDB" id="A0A1X6WSL3"/>
<evidence type="ECO:0000313" key="2">
    <source>
        <dbReference type="Proteomes" id="UP000195981"/>
    </source>
</evidence>
<protein>
    <submittedName>
        <fullName evidence="1">Uncharacterized protein</fullName>
    </submittedName>
</protein>
<proteinExistence type="predicted"/>
<accession>A0A1X6WSL3</accession>
<dbReference type="RefSeq" id="WP_087101490.1">
    <property type="nucleotide sequence ID" value="NZ_FWFG01000001.1"/>
</dbReference>
<dbReference type="EMBL" id="FWFG01000001">
    <property type="protein sequence ID" value="SLM87681.1"/>
    <property type="molecule type" value="Genomic_DNA"/>
</dbReference>
<reference evidence="1 2" key="1">
    <citation type="submission" date="2017-02" db="EMBL/GenBank/DDBJ databases">
        <authorList>
            <person name="Peterson S.W."/>
        </authorList>
    </citation>
    <scope>NUCLEOTIDE SEQUENCE [LARGE SCALE GENOMIC DNA]</scope>
    <source>
        <strain evidence="1 2">CIP104813</strain>
    </source>
</reference>